<dbReference type="AlphaFoldDB" id="A0A3R9QCL7"/>
<name>A0A3R9QCL7_9GAMM</name>
<evidence type="ECO:0000313" key="2">
    <source>
        <dbReference type="Proteomes" id="UP000276905"/>
    </source>
</evidence>
<dbReference type="RefSeq" id="WP_125699737.1">
    <property type="nucleotide sequence ID" value="NZ_RFES01000013.1"/>
</dbReference>
<protein>
    <submittedName>
        <fullName evidence="1">Uncharacterized protein</fullName>
    </submittedName>
</protein>
<comment type="caution">
    <text evidence="1">The sequence shown here is derived from an EMBL/GenBank/DDBJ whole genome shotgun (WGS) entry which is preliminary data.</text>
</comment>
<dbReference type="Proteomes" id="UP000276905">
    <property type="component" value="Unassembled WGS sequence"/>
</dbReference>
<evidence type="ECO:0000313" key="1">
    <source>
        <dbReference type="EMBL" id="RSO53269.1"/>
    </source>
</evidence>
<gene>
    <name evidence="1" type="ORF">EA756_16940</name>
</gene>
<accession>A0A3R9QCL7</accession>
<proteinExistence type="predicted"/>
<reference evidence="1 2" key="1">
    <citation type="submission" date="2018-10" db="EMBL/GenBank/DDBJ databases">
        <title>GWAS and RNA-Seq identify cryptic mechanisms of antimicrobial resistance in Acinetobacter baumannii.</title>
        <authorList>
            <person name="Sahl J.W."/>
        </authorList>
    </citation>
    <scope>NUCLEOTIDE SEQUENCE [LARGE SCALE GENOMIC DNA]</scope>
    <source>
        <strain evidence="1 2">TG41018</strain>
    </source>
</reference>
<sequence>MSARKAHEFFGMKYSSYYKLEKYDHNLPLETLFFVLHKFNLKLNHLQEVIDLIKKNIERNDHLILGWTIEKTAGNEVIVSNETKKIFDLLIGGTVVDLNDVEHLDEMLGFKIVAEVDELIFNMIKESDAYKQTIKK</sequence>
<organism evidence="1 2">
    <name type="scientific">Acinetobacter lactucae</name>
    <dbReference type="NCBI Taxonomy" id="1785128"/>
    <lineage>
        <taxon>Bacteria</taxon>
        <taxon>Pseudomonadati</taxon>
        <taxon>Pseudomonadota</taxon>
        <taxon>Gammaproteobacteria</taxon>
        <taxon>Moraxellales</taxon>
        <taxon>Moraxellaceae</taxon>
        <taxon>Acinetobacter</taxon>
        <taxon>Acinetobacter calcoaceticus/baumannii complex</taxon>
    </lineage>
</organism>
<dbReference type="EMBL" id="RFES01000013">
    <property type="protein sequence ID" value="RSO53269.1"/>
    <property type="molecule type" value="Genomic_DNA"/>
</dbReference>